<dbReference type="EMBL" id="DSPX01000082">
    <property type="protein sequence ID" value="HGG00637.1"/>
    <property type="molecule type" value="Genomic_DNA"/>
</dbReference>
<protein>
    <submittedName>
        <fullName evidence="2">EVE domain-containing protein</fullName>
    </submittedName>
</protein>
<evidence type="ECO:0000259" key="1">
    <source>
        <dbReference type="Pfam" id="PF01878"/>
    </source>
</evidence>
<comment type="caution">
    <text evidence="2">The sequence shown here is derived from an EMBL/GenBank/DDBJ whole genome shotgun (WGS) entry which is preliminary data.</text>
</comment>
<gene>
    <name evidence="2" type="ORF">ENR15_08285</name>
</gene>
<dbReference type="AlphaFoldDB" id="A0A7C3VJ56"/>
<dbReference type="InterPro" id="IPR015947">
    <property type="entry name" value="PUA-like_sf"/>
</dbReference>
<dbReference type="SUPFAM" id="SSF88697">
    <property type="entry name" value="PUA domain-like"/>
    <property type="match status" value="1"/>
</dbReference>
<sequence>MAYWLFQGNPKYYKLRAAIQDFSQIPWLVTRYHKEIAAGDGALIWMAGTDAGIYAIGEVVEPATLLTEIPDIDYWLDKSKIGTHPQAQIRFTTKLLDRPLLRTHLMQDEILKDLGVIRQPNATNFKVPPAQWQRVHSCIRQQT</sequence>
<organism evidence="2">
    <name type="scientific">Planktothricoides sp. SpSt-374</name>
    <dbReference type="NCBI Taxonomy" id="2282167"/>
    <lineage>
        <taxon>Bacteria</taxon>
        <taxon>Bacillati</taxon>
        <taxon>Cyanobacteriota</taxon>
        <taxon>Cyanophyceae</taxon>
        <taxon>Oscillatoriophycideae</taxon>
        <taxon>Oscillatoriales</taxon>
        <taxon>Oscillatoriaceae</taxon>
        <taxon>Planktothricoides</taxon>
    </lineage>
</organism>
<accession>A0A7C3VJ56</accession>
<dbReference type="Gene3D" id="3.10.590.10">
    <property type="entry name" value="ph1033 like domains"/>
    <property type="match status" value="1"/>
</dbReference>
<evidence type="ECO:0000313" key="2">
    <source>
        <dbReference type="EMBL" id="HGG00637.1"/>
    </source>
</evidence>
<feature type="domain" description="EVE" evidence="1">
    <location>
        <begin position="2"/>
        <end position="137"/>
    </location>
</feature>
<proteinExistence type="predicted"/>
<reference evidence="2" key="1">
    <citation type="journal article" date="2020" name="mSystems">
        <title>Genome- and Community-Level Interaction Insights into Carbon Utilization and Element Cycling Functions of Hydrothermarchaeota in Hydrothermal Sediment.</title>
        <authorList>
            <person name="Zhou Z."/>
            <person name="Liu Y."/>
            <person name="Xu W."/>
            <person name="Pan J."/>
            <person name="Luo Z.H."/>
            <person name="Li M."/>
        </authorList>
    </citation>
    <scope>NUCLEOTIDE SEQUENCE [LARGE SCALE GENOMIC DNA]</scope>
    <source>
        <strain evidence="2">SpSt-374</strain>
    </source>
</reference>
<dbReference type="InterPro" id="IPR002740">
    <property type="entry name" value="EVE_domain"/>
</dbReference>
<dbReference type="Pfam" id="PF01878">
    <property type="entry name" value="EVE"/>
    <property type="match status" value="1"/>
</dbReference>
<name>A0A7C3VJ56_9CYAN</name>